<feature type="signal peptide" evidence="13">
    <location>
        <begin position="1"/>
        <end position="25"/>
    </location>
</feature>
<evidence type="ECO:0000256" key="5">
    <source>
        <dbReference type="ARBA" id="ARBA00015611"/>
    </source>
</evidence>
<evidence type="ECO:0000256" key="6">
    <source>
        <dbReference type="ARBA" id="ARBA00022670"/>
    </source>
</evidence>
<keyword evidence="7" id="KW-0479">Metal-binding</keyword>
<proteinExistence type="inferred from homology"/>
<dbReference type="InterPro" id="IPR042097">
    <property type="entry name" value="Aminopeptidase_N-like_N_sf"/>
</dbReference>
<dbReference type="Gene3D" id="1.10.390.10">
    <property type="entry name" value="Neutral Protease Domain 2"/>
    <property type="match status" value="1"/>
</dbReference>
<sequence>MLRRIVITGAAVLAVVLGVQSGAQAAPAPGAPGVGDSYYPDYGNGGYDVGHYDIRLRYHPQTDRLTGTTTILATATQDLSAFNLDFALRTTSVRVGNRPATFVREGDHELVVTPARPLLRGQSTTIVVTYDDVPSSVVAAGYTAWNRTPDGALAVGQPEIAWWWYPSNDHPTDKASFDVSVLVPSGVEVISNGSPTRWAQPELRGWDRWSWRSAAPQATYLAFLAIGDFETYGDETPDGEPIITAYSTRLDPATAAAARTSIERSSEIVDWQAELFGPYPFGPRGGVVAGARELGFALETQTRPVYDGASFARGSNNSLVVHELAHQWFGDSVSVRDWRDIWLNEGFASYAEWLWSEKEGEGTAAEIADYVHSVAWPADDPFWQVVPGDPGATQLFHPAVYDRGALTLHALREAVGDPDFFAILRTWTETRRYGDASTPEFIALAEEISGDELSALFQTWLYTPGRPELEISLLSVPAEPKSWAKITAAHEEAHRH</sequence>
<evidence type="ECO:0000256" key="9">
    <source>
        <dbReference type="ARBA" id="ARBA00022833"/>
    </source>
</evidence>
<comment type="similarity">
    <text evidence="3">Belongs to the peptidase M1 family.</text>
</comment>
<keyword evidence="17" id="KW-1185">Reference proteome</keyword>
<dbReference type="RefSeq" id="WP_306832936.1">
    <property type="nucleotide sequence ID" value="NZ_JAUSRA010000001.1"/>
</dbReference>
<dbReference type="CDD" id="cd09603">
    <property type="entry name" value="M1_APN_like"/>
    <property type="match status" value="1"/>
</dbReference>
<keyword evidence="16" id="KW-0031">Aminopeptidase</keyword>
<dbReference type="EC" id="3.4.11.2" evidence="4"/>
<evidence type="ECO:0000256" key="2">
    <source>
        <dbReference type="ARBA" id="ARBA00001947"/>
    </source>
</evidence>
<dbReference type="InterPro" id="IPR045357">
    <property type="entry name" value="Aminopeptidase_N-like_N"/>
</dbReference>
<keyword evidence="9" id="KW-0862">Zinc</keyword>
<comment type="cofactor">
    <cofactor evidence="2">
        <name>Zn(2+)</name>
        <dbReference type="ChEBI" id="CHEBI:29105"/>
    </cofactor>
</comment>
<dbReference type="InterPro" id="IPR014782">
    <property type="entry name" value="Peptidase_M1_dom"/>
</dbReference>
<dbReference type="InterPro" id="IPR050344">
    <property type="entry name" value="Peptidase_M1_aminopeptidases"/>
</dbReference>
<evidence type="ECO:0000256" key="1">
    <source>
        <dbReference type="ARBA" id="ARBA00000098"/>
    </source>
</evidence>
<keyword evidence="8" id="KW-0378">Hydrolase</keyword>
<evidence type="ECO:0000259" key="14">
    <source>
        <dbReference type="Pfam" id="PF01433"/>
    </source>
</evidence>
<evidence type="ECO:0000256" key="11">
    <source>
        <dbReference type="ARBA" id="ARBA00029811"/>
    </source>
</evidence>
<feature type="domain" description="Peptidase M1 membrane alanine aminopeptidase" evidence="14">
    <location>
        <begin position="314"/>
        <end position="460"/>
    </location>
</feature>
<evidence type="ECO:0000256" key="3">
    <source>
        <dbReference type="ARBA" id="ARBA00010136"/>
    </source>
</evidence>
<evidence type="ECO:0000256" key="8">
    <source>
        <dbReference type="ARBA" id="ARBA00022801"/>
    </source>
</evidence>
<keyword evidence="6" id="KW-0645">Protease</keyword>
<dbReference type="Pfam" id="PF17900">
    <property type="entry name" value="Peptidase_M1_N"/>
    <property type="match status" value="1"/>
</dbReference>
<dbReference type="InterPro" id="IPR027268">
    <property type="entry name" value="Peptidase_M4/M1_CTD_sf"/>
</dbReference>
<dbReference type="PRINTS" id="PR00756">
    <property type="entry name" value="ALADIPTASE"/>
</dbReference>
<comment type="caution">
    <text evidence="16">The sequence shown here is derived from an EMBL/GenBank/DDBJ whole genome shotgun (WGS) entry which is preliminary data.</text>
</comment>
<gene>
    <name evidence="16" type="ORF">J2S43_004906</name>
</gene>
<dbReference type="PANTHER" id="PTHR11533">
    <property type="entry name" value="PROTEASE M1 ZINC METALLOPROTEASE"/>
    <property type="match status" value="1"/>
</dbReference>
<evidence type="ECO:0000256" key="4">
    <source>
        <dbReference type="ARBA" id="ARBA00012564"/>
    </source>
</evidence>
<dbReference type="Proteomes" id="UP001240984">
    <property type="component" value="Unassembled WGS sequence"/>
</dbReference>
<comment type="catalytic activity">
    <reaction evidence="1">
        <text>Release of an N-terminal amino acid, Xaa-|-Yaa- from a peptide, amide or arylamide. Xaa is preferably Ala, but may be most amino acids including Pro (slow action). When a terminal hydrophobic residue is followed by a prolyl residue, the two may be released as an intact Xaa-Pro dipeptide.</text>
        <dbReference type="EC" id="3.4.11.2"/>
    </reaction>
</comment>
<dbReference type="SUPFAM" id="SSF55486">
    <property type="entry name" value="Metalloproteases ('zincins'), catalytic domain"/>
    <property type="match status" value="1"/>
</dbReference>
<dbReference type="Pfam" id="PF01433">
    <property type="entry name" value="Peptidase_M1"/>
    <property type="match status" value="1"/>
</dbReference>
<dbReference type="SUPFAM" id="SSF63737">
    <property type="entry name" value="Leukotriene A4 hydrolase N-terminal domain"/>
    <property type="match status" value="1"/>
</dbReference>
<evidence type="ECO:0000256" key="7">
    <source>
        <dbReference type="ARBA" id="ARBA00022723"/>
    </source>
</evidence>
<keyword evidence="10" id="KW-0482">Metalloprotease</keyword>
<organism evidence="16 17">
    <name type="scientific">Catenuloplanes nepalensis</name>
    <dbReference type="NCBI Taxonomy" id="587533"/>
    <lineage>
        <taxon>Bacteria</taxon>
        <taxon>Bacillati</taxon>
        <taxon>Actinomycetota</taxon>
        <taxon>Actinomycetes</taxon>
        <taxon>Micromonosporales</taxon>
        <taxon>Micromonosporaceae</taxon>
        <taxon>Catenuloplanes</taxon>
    </lineage>
</organism>
<protein>
    <recommendedName>
        <fullName evidence="5">Aminopeptidase N</fullName>
        <ecNumber evidence="4">3.4.11.2</ecNumber>
    </recommendedName>
    <alternativeName>
        <fullName evidence="11">Alanine aminopeptidase</fullName>
    </alternativeName>
    <alternativeName>
        <fullName evidence="12">Lysyl aminopeptidase</fullName>
    </alternativeName>
</protein>
<evidence type="ECO:0000313" key="16">
    <source>
        <dbReference type="EMBL" id="MDP9796394.1"/>
    </source>
</evidence>
<evidence type="ECO:0000256" key="13">
    <source>
        <dbReference type="SAM" id="SignalP"/>
    </source>
</evidence>
<feature type="chain" id="PRO_5047139078" description="Aminopeptidase N" evidence="13">
    <location>
        <begin position="26"/>
        <end position="496"/>
    </location>
</feature>
<dbReference type="GO" id="GO:0004177">
    <property type="term" value="F:aminopeptidase activity"/>
    <property type="evidence" value="ECO:0007669"/>
    <property type="project" value="UniProtKB-KW"/>
</dbReference>
<evidence type="ECO:0000259" key="15">
    <source>
        <dbReference type="Pfam" id="PF17900"/>
    </source>
</evidence>
<evidence type="ECO:0000313" key="17">
    <source>
        <dbReference type="Proteomes" id="UP001240984"/>
    </source>
</evidence>
<dbReference type="EMBL" id="JAUSRA010000001">
    <property type="protein sequence ID" value="MDP9796394.1"/>
    <property type="molecule type" value="Genomic_DNA"/>
</dbReference>
<feature type="domain" description="Aminopeptidase N-like N-terminal" evidence="15">
    <location>
        <begin position="51"/>
        <end position="221"/>
    </location>
</feature>
<keyword evidence="13" id="KW-0732">Signal</keyword>
<reference evidence="16 17" key="1">
    <citation type="submission" date="2023-07" db="EMBL/GenBank/DDBJ databases">
        <title>Sequencing the genomes of 1000 actinobacteria strains.</title>
        <authorList>
            <person name="Klenk H.-P."/>
        </authorList>
    </citation>
    <scope>NUCLEOTIDE SEQUENCE [LARGE SCALE GENOMIC DNA]</scope>
    <source>
        <strain evidence="16 17">DSM 44710</strain>
    </source>
</reference>
<accession>A0ABT9MY75</accession>
<name>A0ABT9MY75_9ACTN</name>
<evidence type="ECO:0000256" key="12">
    <source>
        <dbReference type="ARBA" id="ARBA00031533"/>
    </source>
</evidence>
<dbReference type="InterPro" id="IPR001930">
    <property type="entry name" value="Peptidase_M1"/>
</dbReference>
<dbReference type="PANTHER" id="PTHR11533:SF297">
    <property type="entry name" value="AMINOPEPTIDASE N"/>
    <property type="match status" value="1"/>
</dbReference>
<evidence type="ECO:0000256" key="10">
    <source>
        <dbReference type="ARBA" id="ARBA00023049"/>
    </source>
</evidence>
<dbReference type="Gene3D" id="2.60.40.1730">
    <property type="entry name" value="tricorn interacting facor f3 domain"/>
    <property type="match status" value="1"/>
</dbReference>